<evidence type="ECO:0000313" key="1">
    <source>
        <dbReference type="EMBL" id="KIK24547.1"/>
    </source>
</evidence>
<keyword evidence="2" id="KW-1185">Reference proteome</keyword>
<protein>
    <submittedName>
        <fullName evidence="1">Uncharacterized protein</fullName>
    </submittedName>
</protein>
<dbReference type="Proteomes" id="UP000054018">
    <property type="component" value="Unassembled WGS sequence"/>
</dbReference>
<name>A0A0C9ZQH6_9AGAM</name>
<reference evidence="1 2" key="1">
    <citation type="submission" date="2014-04" db="EMBL/GenBank/DDBJ databases">
        <authorList>
            <consortium name="DOE Joint Genome Institute"/>
            <person name="Kuo A."/>
            <person name="Kohler A."/>
            <person name="Costa M.D."/>
            <person name="Nagy L.G."/>
            <person name="Floudas D."/>
            <person name="Copeland A."/>
            <person name="Barry K.W."/>
            <person name="Cichocki N."/>
            <person name="Veneault-Fourrey C."/>
            <person name="LaButti K."/>
            <person name="Lindquist E.A."/>
            <person name="Lipzen A."/>
            <person name="Lundell T."/>
            <person name="Morin E."/>
            <person name="Murat C."/>
            <person name="Sun H."/>
            <person name="Tunlid A."/>
            <person name="Henrissat B."/>
            <person name="Grigoriev I.V."/>
            <person name="Hibbett D.S."/>
            <person name="Martin F."/>
            <person name="Nordberg H.P."/>
            <person name="Cantor M.N."/>
            <person name="Hua S.X."/>
        </authorList>
    </citation>
    <scope>NUCLEOTIDE SEQUENCE [LARGE SCALE GENOMIC DNA]</scope>
    <source>
        <strain evidence="1 2">441</strain>
    </source>
</reference>
<dbReference type="HOGENOM" id="CLU_1907510_0_0_1"/>
<organism evidence="1 2">
    <name type="scientific">Pisolithus microcarpus 441</name>
    <dbReference type="NCBI Taxonomy" id="765257"/>
    <lineage>
        <taxon>Eukaryota</taxon>
        <taxon>Fungi</taxon>
        <taxon>Dikarya</taxon>
        <taxon>Basidiomycota</taxon>
        <taxon>Agaricomycotina</taxon>
        <taxon>Agaricomycetes</taxon>
        <taxon>Agaricomycetidae</taxon>
        <taxon>Boletales</taxon>
        <taxon>Sclerodermatineae</taxon>
        <taxon>Pisolithaceae</taxon>
        <taxon>Pisolithus</taxon>
    </lineage>
</organism>
<reference evidence="2" key="2">
    <citation type="submission" date="2015-01" db="EMBL/GenBank/DDBJ databases">
        <title>Evolutionary Origins and Diversification of the Mycorrhizal Mutualists.</title>
        <authorList>
            <consortium name="DOE Joint Genome Institute"/>
            <consortium name="Mycorrhizal Genomics Consortium"/>
            <person name="Kohler A."/>
            <person name="Kuo A."/>
            <person name="Nagy L.G."/>
            <person name="Floudas D."/>
            <person name="Copeland A."/>
            <person name="Barry K.W."/>
            <person name="Cichocki N."/>
            <person name="Veneault-Fourrey C."/>
            <person name="LaButti K."/>
            <person name="Lindquist E.A."/>
            <person name="Lipzen A."/>
            <person name="Lundell T."/>
            <person name="Morin E."/>
            <person name="Murat C."/>
            <person name="Riley R."/>
            <person name="Ohm R."/>
            <person name="Sun H."/>
            <person name="Tunlid A."/>
            <person name="Henrissat B."/>
            <person name="Grigoriev I.V."/>
            <person name="Hibbett D.S."/>
            <person name="Martin F."/>
        </authorList>
    </citation>
    <scope>NUCLEOTIDE SEQUENCE [LARGE SCALE GENOMIC DNA]</scope>
    <source>
        <strain evidence="2">441</strain>
    </source>
</reference>
<evidence type="ECO:0000313" key="2">
    <source>
        <dbReference type="Proteomes" id="UP000054018"/>
    </source>
</evidence>
<dbReference type="EMBL" id="KN833715">
    <property type="protein sequence ID" value="KIK24547.1"/>
    <property type="molecule type" value="Genomic_DNA"/>
</dbReference>
<dbReference type="AlphaFoldDB" id="A0A0C9ZQH6"/>
<sequence>MYKNTYERYYATTDECCYPPSRTSAHPAASNIVTATETGPLRNAFAHPLQPRRPPKEWLTRHNPHIIRNLKMELKICRYLCRTRGSCGALAFQTIRRRRCMCGFTRCWCTSVESDTQSQGMHGLRTCNQSDRT</sequence>
<proteinExistence type="predicted"/>
<accession>A0A0C9ZQH6</accession>
<gene>
    <name evidence="1" type="ORF">PISMIDRAFT_402770</name>
</gene>